<sequence>MAYIADIDAVRRQANGQNYFGESQECVAAVKYFCAAPQTALWRKGAQVKNNLRVSPGTAIATFDNNDRYKGHAAIYAGQDGVGLQVYDQWSGYEFQPRIIRFRGGRGYASNDGDQFYVVE</sequence>
<dbReference type="EMBL" id="JBEUWX010000002">
    <property type="protein sequence ID" value="MFA9949992.1"/>
    <property type="molecule type" value="Genomic_DNA"/>
</dbReference>
<dbReference type="NCBIfam" id="NF033857">
    <property type="entry name" value="BPSL0067_fam"/>
    <property type="match status" value="1"/>
</dbReference>
<dbReference type="Proteomes" id="UP001574673">
    <property type="component" value="Unassembled WGS sequence"/>
</dbReference>
<reference evidence="2" key="1">
    <citation type="submission" date="2024-06" db="EMBL/GenBank/DDBJ databases">
        <title>Radixoralia hellwigii gen. nov., sp nov., isolated from a root canal in the human oral cavity.</title>
        <authorList>
            <person name="Bartsch S."/>
            <person name="Wittmer A."/>
            <person name="Schulz A.-K."/>
            <person name="Neumann-Schaal M."/>
            <person name="Wolf J."/>
            <person name="Gronow S."/>
            <person name="Tennert C."/>
            <person name="Haecker G."/>
            <person name="Cieplik F."/>
            <person name="Al-Ahmad A."/>
        </authorList>
    </citation>
    <scope>NUCLEOTIDE SEQUENCE [LARGE SCALE GENOMIC DNA]</scope>
    <source>
        <strain evidence="2">Wk13</strain>
    </source>
</reference>
<gene>
    <name evidence="1" type="ORF">ABCS64_06625</name>
</gene>
<proteinExistence type="predicted"/>
<dbReference type="InterPro" id="IPR047746">
    <property type="entry name" value="Dae2/Tae2-like"/>
</dbReference>
<evidence type="ECO:0000313" key="1">
    <source>
        <dbReference type="EMBL" id="MFA9949992.1"/>
    </source>
</evidence>
<comment type="caution">
    <text evidence="1">The sequence shown here is derived from an EMBL/GenBank/DDBJ whole genome shotgun (WGS) entry which is preliminary data.</text>
</comment>
<name>A0ABV4UEJ4_9RHOO</name>
<evidence type="ECO:0000313" key="2">
    <source>
        <dbReference type="Proteomes" id="UP001574673"/>
    </source>
</evidence>
<dbReference type="RefSeq" id="WP_418891082.1">
    <property type="nucleotide sequence ID" value="NZ_JBEUWX010000002.1"/>
</dbReference>
<organism evidence="1 2">
    <name type="scientific">Dentiradicibacter hellwigii</name>
    <dbReference type="NCBI Taxonomy" id="3149053"/>
    <lineage>
        <taxon>Bacteria</taxon>
        <taxon>Pseudomonadati</taxon>
        <taxon>Pseudomonadota</taxon>
        <taxon>Betaproteobacteria</taxon>
        <taxon>Rhodocyclales</taxon>
        <taxon>Rhodocyclaceae</taxon>
        <taxon>Dentiradicibacter</taxon>
    </lineage>
</organism>
<keyword evidence="2" id="KW-1185">Reference proteome</keyword>
<protein>
    <submittedName>
        <fullName evidence="1">BPSL0067 family protein</fullName>
    </submittedName>
</protein>
<accession>A0ABV4UEJ4</accession>